<accession>A0A0V8JEQ3</accession>
<dbReference type="PANTHER" id="PTHR43744">
    <property type="entry name" value="ABC TRANSPORTER PERMEASE PROTEIN MG189-RELATED-RELATED"/>
    <property type="match status" value="1"/>
</dbReference>
<comment type="similarity">
    <text evidence="7">Belongs to the binding-protein-dependent transport system permease family.</text>
</comment>
<gene>
    <name evidence="9" type="ORF">AS030_07990</name>
</gene>
<evidence type="ECO:0000256" key="2">
    <source>
        <dbReference type="ARBA" id="ARBA00022448"/>
    </source>
</evidence>
<evidence type="ECO:0000256" key="4">
    <source>
        <dbReference type="ARBA" id="ARBA00022692"/>
    </source>
</evidence>
<dbReference type="SUPFAM" id="SSF161098">
    <property type="entry name" value="MetI-like"/>
    <property type="match status" value="1"/>
</dbReference>
<proteinExistence type="inferred from homology"/>
<dbReference type="GO" id="GO:0055085">
    <property type="term" value="P:transmembrane transport"/>
    <property type="evidence" value="ECO:0007669"/>
    <property type="project" value="InterPro"/>
</dbReference>
<dbReference type="GO" id="GO:0005886">
    <property type="term" value="C:plasma membrane"/>
    <property type="evidence" value="ECO:0007669"/>
    <property type="project" value="UniProtKB-SubCell"/>
</dbReference>
<dbReference type="PROSITE" id="PS50928">
    <property type="entry name" value="ABC_TM1"/>
    <property type="match status" value="1"/>
</dbReference>
<evidence type="ECO:0000256" key="3">
    <source>
        <dbReference type="ARBA" id="ARBA00022475"/>
    </source>
</evidence>
<evidence type="ECO:0000313" key="9">
    <source>
        <dbReference type="EMBL" id="KSU85433.1"/>
    </source>
</evidence>
<keyword evidence="4 7" id="KW-0812">Transmembrane</keyword>
<keyword evidence="10" id="KW-1185">Reference proteome</keyword>
<keyword evidence="3" id="KW-1003">Cell membrane</keyword>
<dbReference type="Gene3D" id="1.10.3720.10">
    <property type="entry name" value="MetI-like"/>
    <property type="match status" value="1"/>
</dbReference>
<evidence type="ECO:0000256" key="1">
    <source>
        <dbReference type="ARBA" id="ARBA00004651"/>
    </source>
</evidence>
<dbReference type="Pfam" id="PF00528">
    <property type="entry name" value="BPD_transp_1"/>
    <property type="match status" value="1"/>
</dbReference>
<dbReference type="PANTHER" id="PTHR43744:SF12">
    <property type="entry name" value="ABC TRANSPORTER PERMEASE PROTEIN MG189-RELATED"/>
    <property type="match status" value="1"/>
</dbReference>
<evidence type="ECO:0000259" key="8">
    <source>
        <dbReference type="PROSITE" id="PS50928"/>
    </source>
</evidence>
<name>A0A0V8JEQ3_9BACL</name>
<dbReference type="Proteomes" id="UP000054099">
    <property type="component" value="Unassembled WGS sequence"/>
</dbReference>
<feature type="domain" description="ABC transmembrane type-1" evidence="8">
    <location>
        <begin position="1"/>
        <end position="90"/>
    </location>
</feature>
<organism evidence="9 10">
    <name type="scientific">Fictibacillus enclensis</name>
    <dbReference type="NCBI Taxonomy" id="1017270"/>
    <lineage>
        <taxon>Bacteria</taxon>
        <taxon>Bacillati</taxon>
        <taxon>Bacillota</taxon>
        <taxon>Bacilli</taxon>
        <taxon>Bacillales</taxon>
        <taxon>Fictibacillaceae</taxon>
        <taxon>Fictibacillus</taxon>
    </lineage>
</organism>
<dbReference type="RefSeq" id="WP_061970289.1">
    <property type="nucleotide sequence ID" value="NZ_FMAV01000001.1"/>
</dbReference>
<sequence length="104" mass="11618">MIDGANKWQVFVRIVLPSAKPMLWTLGIFTFMTIYNDFLWPLVSTNSIELRTITTGIAIMQQGSFVSSYGKLMALTTLATLPMLAIFLVGQRQFIKGITQTGIK</sequence>
<comment type="caution">
    <text evidence="9">The sequence shown here is derived from an EMBL/GenBank/DDBJ whole genome shotgun (WGS) entry which is preliminary data.</text>
</comment>
<feature type="transmembrane region" description="Helical" evidence="7">
    <location>
        <begin position="21"/>
        <end position="43"/>
    </location>
</feature>
<comment type="subcellular location">
    <subcellularLocation>
        <location evidence="1 7">Cell membrane</location>
        <topology evidence="1 7">Multi-pass membrane protein</topology>
    </subcellularLocation>
</comment>
<feature type="transmembrane region" description="Helical" evidence="7">
    <location>
        <begin position="72"/>
        <end position="90"/>
    </location>
</feature>
<dbReference type="CDD" id="cd06261">
    <property type="entry name" value="TM_PBP2"/>
    <property type="match status" value="1"/>
</dbReference>
<dbReference type="AlphaFoldDB" id="A0A0V8JEQ3"/>
<dbReference type="InterPro" id="IPR000515">
    <property type="entry name" value="MetI-like"/>
</dbReference>
<dbReference type="InterPro" id="IPR035906">
    <property type="entry name" value="MetI-like_sf"/>
</dbReference>
<keyword evidence="6 7" id="KW-0472">Membrane</keyword>
<keyword evidence="2 7" id="KW-0813">Transport</keyword>
<evidence type="ECO:0000256" key="6">
    <source>
        <dbReference type="ARBA" id="ARBA00023136"/>
    </source>
</evidence>
<dbReference type="EMBL" id="LNQN01000001">
    <property type="protein sequence ID" value="KSU85433.1"/>
    <property type="molecule type" value="Genomic_DNA"/>
</dbReference>
<evidence type="ECO:0000256" key="7">
    <source>
        <dbReference type="RuleBase" id="RU363032"/>
    </source>
</evidence>
<evidence type="ECO:0000256" key="5">
    <source>
        <dbReference type="ARBA" id="ARBA00022989"/>
    </source>
</evidence>
<protein>
    <recommendedName>
        <fullName evidence="8">ABC transmembrane type-1 domain-containing protein</fullName>
    </recommendedName>
</protein>
<keyword evidence="5 7" id="KW-1133">Transmembrane helix</keyword>
<evidence type="ECO:0000313" key="10">
    <source>
        <dbReference type="Proteomes" id="UP000054099"/>
    </source>
</evidence>
<reference evidence="9 10" key="1">
    <citation type="journal article" date="2014" name="Antonie Van Leeuwenhoek">
        <title>Fictibacillus enclensis sp. nov., isolated from marine sediment.</title>
        <authorList>
            <person name="Dastager S.G."/>
            <person name="Mawlankar R."/>
            <person name="Srinivasan K."/>
            <person name="Tang S.K."/>
            <person name="Lee J.C."/>
            <person name="Ramana V.V."/>
            <person name="Shouche Y.S."/>
        </authorList>
    </citation>
    <scope>NUCLEOTIDE SEQUENCE [LARGE SCALE GENOMIC DNA]</scope>
    <source>
        <strain evidence="9 10">NIO-1003</strain>
    </source>
</reference>